<organism evidence="2 3">
    <name type="scientific">Xenopus laevis</name>
    <name type="common">African clawed frog</name>
    <dbReference type="NCBI Taxonomy" id="8355"/>
    <lineage>
        <taxon>Eukaryota</taxon>
        <taxon>Metazoa</taxon>
        <taxon>Chordata</taxon>
        <taxon>Craniata</taxon>
        <taxon>Vertebrata</taxon>
        <taxon>Euteleostomi</taxon>
        <taxon>Amphibia</taxon>
        <taxon>Batrachia</taxon>
        <taxon>Anura</taxon>
        <taxon>Pipoidea</taxon>
        <taxon>Pipidae</taxon>
        <taxon>Xenopodinae</taxon>
        <taxon>Xenopus</taxon>
        <taxon>Xenopus</taxon>
    </lineage>
</organism>
<feature type="region of interest" description="Disordered" evidence="1">
    <location>
        <begin position="1616"/>
        <end position="1676"/>
    </location>
</feature>
<proteinExistence type="predicted"/>
<gene>
    <name evidence="2" type="ORF">XELAEV_18034678mg</name>
</gene>
<evidence type="ECO:0000313" key="2">
    <source>
        <dbReference type="EMBL" id="OCT71700.1"/>
    </source>
</evidence>
<dbReference type="Pfam" id="PF15090">
    <property type="entry name" value="DUF4553"/>
    <property type="match status" value="1"/>
</dbReference>
<dbReference type="Proteomes" id="UP000694892">
    <property type="component" value="Chromosome 7L"/>
</dbReference>
<dbReference type="InterPro" id="IPR028104">
    <property type="entry name" value="DUF4553"/>
</dbReference>
<evidence type="ECO:0008006" key="4">
    <source>
        <dbReference type="Google" id="ProtNLM"/>
    </source>
</evidence>
<reference evidence="3" key="1">
    <citation type="journal article" date="2016" name="Nature">
        <title>Genome evolution in the allotetraploid frog Xenopus laevis.</title>
        <authorList>
            <person name="Session A.M."/>
            <person name="Uno Y."/>
            <person name="Kwon T."/>
            <person name="Chapman J.A."/>
            <person name="Toyoda A."/>
            <person name="Takahashi S."/>
            <person name="Fukui A."/>
            <person name="Hikosaka A."/>
            <person name="Suzuki A."/>
            <person name="Kondo M."/>
            <person name="van Heeringen S.J."/>
            <person name="Quigley I."/>
            <person name="Heinz S."/>
            <person name="Ogino H."/>
            <person name="Ochi H."/>
            <person name="Hellsten U."/>
            <person name="Lyons J.B."/>
            <person name="Simakov O."/>
            <person name="Putnam N."/>
            <person name="Stites J."/>
            <person name="Kuroki Y."/>
            <person name="Tanaka T."/>
            <person name="Michiue T."/>
            <person name="Watanabe M."/>
            <person name="Bogdanovic O."/>
            <person name="Lister R."/>
            <person name="Georgiou G."/>
            <person name="Paranjpe S.S."/>
            <person name="van Kruijsbergen I."/>
            <person name="Shu S."/>
            <person name="Carlson J."/>
            <person name="Kinoshita T."/>
            <person name="Ohta Y."/>
            <person name="Mawaribuchi S."/>
            <person name="Jenkins J."/>
            <person name="Grimwood J."/>
            <person name="Schmutz J."/>
            <person name="Mitros T."/>
            <person name="Mozaffari S.V."/>
            <person name="Suzuki Y."/>
            <person name="Haramoto Y."/>
            <person name="Yamamoto T.S."/>
            <person name="Takagi C."/>
            <person name="Heald R."/>
            <person name="Miller K."/>
            <person name="Haudenschild C."/>
            <person name="Kitzman J."/>
            <person name="Nakayama T."/>
            <person name="Izutsu Y."/>
            <person name="Robert J."/>
            <person name="Fortriede J."/>
            <person name="Burns K."/>
            <person name="Lotay V."/>
            <person name="Karimi K."/>
            <person name="Yasuoka Y."/>
            <person name="Dichmann D.S."/>
            <person name="Flajnik M.F."/>
            <person name="Houston D.W."/>
            <person name="Shendure J."/>
            <person name="DuPasquier L."/>
            <person name="Vize P.D."/>
            <person name="Zorn A.M."/>
            <person name="Ito M."/>
            <person name="Marcotte E.M."/>
            <person name="Wallingford J.B."/>
            <person name="Ito Y."/>
            <person name="Asashima M."/>
            <person name="Ueno N."/>
            <person name="Matsuda Y."/>
            <person name="Veenstra G.J."/>
            <person name="Fujiyama A."/>
            <person name="Harland R.M."/>
            <person name="Taira M."/>
            <person name="Rokhsar D.S."/>
        </authorList>
    </citation>
    <scope>NUCLEOTIDE SEQUENCE [LARGE SCALE GENOMIC DNA]</scope>
    <source>
        <strain evidence="3">J</strain>
    </source>
</reference>
<feature type="region of interest" description="Disordered" evidence="1">
    <location>
        <begin position="342"/>
        <end position="386"/>
    </location>
</feature>
<feature type="region of interest" description="Disordered" evidence="1">
    <location>
        <begin position="281"/>
        <end position="316"/>
    </location>
</feature>
<accession>A0A974CFK4</accession>
<feature type="compositionally biased region" description="Polar residues" evidence="1">
    <location>
        <begin position="374"/>
        <end position="386"/>
    </location>
</feature>
<evidence type="ECO:0000256" key="1">
    <source>
        <dbReference type="SAM" id="MobiDB-lite"/>
    </source>
</evidence>
<feature type="compositionally biased region" description="Polar residues" evidence="1">
    <location>
        <begin position="281"/>
        <end position="296"/>
    </location>
</feature>
<protein>
    <recommendedName>
        <fullName evidence="4">Ligand-dependent nuclear receptor corepressor-like protein</fullName>
    </recommendedName>
</protein>
<dbReference type="PANTHER" id="PTHR14931">
    <property type="entry name" value="GENE 340-RELATED"/>
    <property type="match status" value="1"/>
</dbReference>
<feature type="compositionally biased region" description="Basic residues" evidence="1">
    <location>
        <begin position="1806"/>
        <end position="1817"/>
    </location>
</feature>
<feature type="compositionally biased region" description="Basic and acidic residues" evidence="1">
    <location>
        <begin position="1636"/>
        <end position="1670"/>
    </location>
</feature>
<name>A0A974CFK4_XENLA</name>
<feature type="compositionally biased region" description="Low complexity" evidence="1">
    <location>
        <begin position="360"/>
        <end position="373"/>
    </location>
</feature>
<feature type="compositionally biased region" description="Low complexity" evidence="1">
    <location>
        <begin position="297"/>
        <end position="306"/>
    </location>
</feature>
<dbReference type="EMBL" id="CM004478">
    <property type="protein sequence ID" value="OCT71700.1"/>
    <property type="molecule type" value="Genomic_DNA"/>
</dbReference>
<feature type="region of interest" description="Disordered" evidence="1">
    <location>
        <begin position="1794"/>
        <end position="1817"/>
    </location>
</feature>
<dbReference type="PANTHER" id="PTHR14931:SF2">
    <property type="entry name" value="LIGAND DEPENDENT NUCLEAR RECEPTOR COREPRESSOR"/>
    <property type="match status" value="1"/>
</dbReference>
<evidence type="ECO:0000313" key="3">
    <source>
        <dbReference type="Proteomes" id="UP000694892"/>
    </source>
</evidence>
<sequence length="1817" mass="202451">MAASLCKSQQCSIERRGFRQELDSWRHKLIHCVDRVGSLLARVWGPPTGFPDRDLAESRPDLDRMGRKIPLDRGRIYPTARLGIVRIRSLGPRAHDRISPILPTSRIQFGRVEEFGQIRILLKKRANPEPNPGFGASLLLHILHRESINILVAGKPGFESILEGLFGPGLLNDISIYKDCEPAGVCDWSFDENCLFCCLRREKVKEHLADLHKPVTDVEPDNLLKHEKLKIIRLEKQAEEFINAVFYKKDTPRVSDPSIPLVAREIMQRMIRQFAAEYTSKNSCTQDSSQPNSTNNQSLQTPSPGQTSPPPATTQNPVLSKLLMADQDSPLDLTVKKSLSEDACEQEEGVLDLSTKKSPRSGSTTSSTSPSTSNAIGNGISSTEKVRNPNATSLTLENFMVKLCTPHQKQFINVLNNICTEDSSNQENSTIVSDQQNLELDGKEYTKTIFDPSLLHLNKLVCHTPANSPTDLDIKDNATDYAGNQAFLGLVPEFLTATERPSPVCCSVTKCTLLNCSFLSTDHGEQTTEKKLVLCMKTSEEQYKIHNMICQTNLNESCFAPQTLLLKDLSDNTQDSEFDSVIPKISVKENAPQASPKSFLLHTVESDCKLKQATSENTADSSKDANCLKNDDINSLECCHHRSDFLPSSCKNGLQENIKPCTSNKKYERLSSEQVSSDDQNDLVYINHPVCEARLENQNSALYTGRAEQYSSVLHCAAGVGIPEALSLASNKELKELNEPLNTIPLADPSSKKNLENQLEPQAIDSSCGNLNIMALGENCLSPNTLSNLSARDFGEEMIQCVNEGVESCTDFDLVITPGLMCNAHKSIAYENVPVIVIPKPFSVDVNNSTSSENLPVFNTAIEEPQPSTDESVSLACCNDIQNNNLFPPICCSNLEHSGNLFQCVTFSVEGPGSEYCTDTANVSSFCKGDLGMPEIHVEKCSVLKNVGTSELLQKTVECSAFPNIKGMHAFSCKHIDGNSVMGTRAGSLVESALISESERFSSDFSGSLEIEREYLSEGNRIDHDNFLSTTNKEVEDKCPDMLESFQVKLRCSTAANNLDESSMIISIKENIPSLLSSSAEHSVTGSEKETAIEEGQNCEVTTFSNENSWLLKSLNEEKTINTYNLKPEYSFNDKISSMSLKKKSKKVPVPSDRCLRSRHTQESIKNCISDDTITDTLQNPNLQIYVSMLPGTNNLERIVEVRSKTKLKSNLNSHQNFIQNLCEKTIDNSICEKNDSALILRNSPAKEMDVYSDNCLSNKISLRCKQKEKVKICVNVDSKERRVYFPSETNHLISTDDKGGTDLKVDTQKLTATSHSFRARKENKHRAKQWKNKSMALWNCSSAPLSLEDANKQPNRKIKAQHTGQQSQGSLNAVSLNDTAIPNKSKFVEWCSEEENQELIANFNNKYMSIHKSWIPLEKETPNVQKSKNKSDKLKEIWKTKKRLRKNRSTQESQKCSAMQILFLSTLNFSETCKYFLETTETRSLVIVKKVNTRLPEDLPLPIFPMSKYPSSISYHHTLQAERLKKHLKKFASVFPTRNNHKTKEALVNLIQNKELQHGISGFVGKGECNDKQKLAIKSEKSLVHLNSTVWAQGKKCNSVHGKLQHQALSVPYAKSKHGVDIKESNPNSKTSNRKGIDAKLSLEVKRELPKHKTADKQRGQKRSKEDLIKSGAHLTKKRKTEVKCSAENMLISYSKLSLRAKKVIKVKLDSDVSVHNKQMANKIGRSSTNGCLKNKKAAAKKVSAKVQLVGFTSSAKTSKIKSTKRKHFLSKVTKETITASQIKRTAEKMLTRSLSKGGSVPPQQKKKSRVKTGLY</sequence>